<reference evidence="10 11" key="1">
    <citation type="submission" date="2018-01" db="EMBL/GenBank/DDBJ databases">
        <title>Draft genome sequence of Paucibacter aquatile CR182 isolated from freshwater of the Nakdong River.</title>
        <authorList>
            <person name="Choi A."/>
            <person name="Chung E.J."/>
        </authorList>
    </citation>
    <scope>NUCLEOTIDE SEQUENCE [LARGE SCALE GENOMIC DNA]</scope>
    <source>
        <strain evidence="10 11">CR182</strain>
    </source>
</reference>
<evidence type="ECO:0000256" key="2">
    <source>
        <dbReference type="ARBA" id="ARBA00012513"/>
    </source>
</evidence>
<dbReference type="PROSITE" id="PS50011">
    <property type="entry name" value="PROTEIN_KINASE_DOM"/>
    <property type="match status" value="1"/>
</dbReference>
<evidence type="ECO:0000256" key="5">
    <source>
        <dbReference type="ARBA" id="ARBA00022777"/>
    </source>
</evidence>
<evidence type="ECO:0000313" key="10">
    <source>
        <dbReference type="EMBL" id="PND39226.1"/>
    </source>
</evidence>
<evidence type="ECO:0000313" key="11">
    <source>
        <dbReference type="Proteomes" id="UP000235916"/>
    </source>
</evidence>
<feature type="region of interest" description="Disordered" evidence="8">
    <location>
        <begin position="508"/>
        <end position="567"/>
    </location>
</feature>
<keyword evidence="4 7" id="KW-0547">Nucleotide-binding</keyword>
<evidence type="ECO:0000256" key="8">
    <source>
        <dbReference type="SAM" id="MobiDB-lite"/>
    </source>
</evidence>
<gene>
    <name evidence="10" type="ORF">C1O66_17970</name>
</gene>
<dbReference type="SUPFAM" id="SSF56112">
    <property type="entry name" value="Protein kinase-like (PK-like)"/>
    <property type="match status" value="1"/>
</dbReference>
<feature type="compositionally biased region" description="Low complexity" evidence="8">
    <location>
        <begin position="374"/>
        <end position="386"/>
    </location>
</feature>
<feature type="binding site" evidence="7">
    <location>
        <position position="62"/>
    </location>
    <ligand>
        <name>ATP</name>
        <dbReference type="ChEBI" id="CHEBI:30616"/>
    </ligand>
</feature>
<evidence type="ECO:0000256" key="1">
    <source>
        <dbReference type="ARBA" id="ARBA00010886"/>
    </source>
</evidence>
<comment type="similarity">
    <text evidence="1">Belongs to the protein kinase superfamily. NEK Ser/Thr protein kinase family. NIMA subfamily.</text>
</comment>
<feature type="compositionally biased region" description="Low complexity" evidence="8">
    <location>
        <begin position="553"/>
        <end position="562"/>
    </location>
</feature>
<dbReference type="CDD" id="cd14014">
    <property type="entry name" value="STKc_PknB_like"/>
    <property type="match status" value="1"/>
</dbReference>
<protein>
    <recommendedName>
        <fullName evidence="2">non-specific serine/threonine protein kinase</fullName>
        <ecNumber evidence="2">2.7.11.1</ecNumber>
    </recommendedName>
</protein>
<dbReference type="GO" id="GO:0004674">
    <property type="term" value="F:protein serine/threonine kinase activity"/>
    <property type="evidence" value="ECO:0007669"/>
    <property type="project" value="UniProtKB-EC"/>
</dbReference>
<proteinExistence type="inferred from homology"/>
<dbReference type="EC" id="2.7.11.1" evidence="2"/>
<dbReference type="PROSITE" id="PS00107">
    <property type="entry name" value="PROTEIN_KINASE_ATP"/>
    <property type="match status" value="1"/>
</dbReference>
<dbReference type="Pfam" id="PF00069">
    <property type="entry name" value="Pkinase"/>
    <property type="match status" value="1"/>
</dbReference>
<keyword evidence="3" id="KW-0808">Transferase</keyword>
<feature type="compositionally biased region" description="Low complexity" evidence="8">
    <location>
        <begin position="396"/>
        <end position="406"/>
    </location>
</feature>
<dbReference type="RefSeq" id="WP_102769146.1">
    <property type="nucleotide sequence ID" value="NZ_POSP01000003.1"/>
</dbReference>
<accession>A0A2N8L0J1</accession>
<evidence type="ECO:0000259" key="9">
    <source>
        <dbReference type="PROSITE" id="PS50011"/>
    </source>
</evidence>
<dbReference type="PROSITE" id="PS00109">
    <property type="entry name" value="PROTEIN_KINASE_TYR"/>
    <property type="match status" value="1"/>
</dbReference>
<dbReference type="PANTHER" id="PTHR43671">
    <property type="entry name" value="SERINE/THREONINE-PROTEIN KINASE NEK"/>
    <property type="match status" value="1"/>
</dbReference>
<sequence length="653" mass="67739">MSDTPIDRTGLRSPGLPVDDVNALPPGTRFGALEIVRTLGVGGFGIVYLARDHALERELAIKEYMPGQLAQRGEGSVVSVRSGSLSETFEIGRRSFVNEARLLARFDHRSLLKVYQFWEANGTAYMAMPYLQGQTLRQRREDINAGRAPALDEWALRALLLPLLEALILLHASAVYHRDIAPDNILMPADGSDPILLDFGAARRAIGDRTQTFTAILKPSYAPIEQYAESTALRQGPWTDVYALGAVVHYLLTGQPPPPATARAVVDDYEPLAGRALPGCSRAFLAAVDWALAVRPLERPQSMEAFRDALTGQREAPGLHEADLPLPLSEDGSEGADDDVTVIQPRPRTVPLAKPTPNALAEAATLVQPPPSAAPASRPAKAAVAPGPAPVPAPASAPASTPVAGKARSLPPLAMAAAALLLVLAAGGWWAKSRDGGAAPSLELAAASAPSSGSSAAAASAVPVPASAPATDPALAQAGRAPASASAQTMVPAPAAVVLGPAPAPLLNPNGGNKASPSAAAASSSRLAAQAPSQSQVQTVRTDARRPGKEGVASAPAPGGAANRLPPMPQQDASLAVATPAQIAAAATQAASAAQAAGHEEAPAAPLDPRQACAKENILLRVWCVDRRCEKPAYAGHAECVRLREIREQRRER</sequence>
<organism evidence="10 11">
    <name type="scientific">Kinneretia aquatilis</name>
    <dbReference type="NCBI Taxonomy" id="2070761"/>
    <lineage>
        <taxon>Bacteria</taxon>
        <taxon>Pseudomonadati</taxon>
        <taxon>Pseudomonadota</taxon>
        <taxon>Betaproteobacteria</taxon>
        <taxon>Burkholderiales</taxon>
        <taxon>Sphaerotilaceae</taxon>
        <taxon>Roseateles</taxon>
    </lineage>
</organism>
<dbReference type="Gene3D" id="1.10.510.10">
    <property type="entry name" value="Transferase(Phosphotransferase) domain 1"/>
    <property type="match status" value="1"/>
</dbReference>
<feature type="domain" description="Protein kinase" evidence="9">
    <location>
        <begin position="33"/>
        <end position="311"/>
    </location>
</feature>
<dbReference type="SMART" id="SM00219">
    <property type="entry name" value="TyrKc"/>
    <property type="match status" value="1"/>
</dbReference>
<dbReference type="OrthoDB" id="9801841at2"/>
<dbReference type="GO" id="GO:0005524">
    <property type="term" value="F:ATP binding"/>
    <property type="evidence" value="ECO:0007669"/>
    <property type="project" value="UniProtKB-UniRule"/>
</dbReference>
<dbReference type="InterPro" id="IPR020635">
    <property type="entry name" value="Tyr_kinase_cat_dom"/>
</dbReference>
<feature type="compositionally biased region" description="Low complexity" evidence="8">
    <location>
        <begin position="508"/>
        <end position="536"/>
    </location>
</feature>
<evidence type="ECO:0000256" key="4">
    <source>
        <dbReference type="ARBA" id="ARBA00022741"/>
    </source>
</evidence>
<name>A0A2N8L0J1_9BURK</name>
<feature type="region of interest" description="Disordered" evidence="8">
    <location>
        <begin position="368"/>
        <end position="406"/>
    </location>
</feature>
<evidence type="ECO:0000256" key="6">
    <source>
        <dbReference type="ARBA" id="ARBA00022840"/>
    </source>
</evidence>
<keyword evidence="5" id="KW-0418">Kinase</keyword>
<comment type="caution">
    <text evidence="10">The sequence shown here is derived from an EMBL/GenBank/DDBJ whole genome shotgun (WGS) entry which is preliminary data.</text>
</comment>
<dbReference type="InterPro" id="IPR000719">
    <property type="entry name" value="Prot_kinase_dom"/>
</dbReference>
<keyword evidence="6 7" id="KW-0067">ATP-binding</keyword>
<evidence type="ECO:0000256" key="3">
    <source>
        <dbReference type="ARBA" id="ARBA00022679"/>
    </source>
</evidence>
<dbReference type="PANTHER" id="PTHR43671:SF13">
    <property type="entry name" value="SERINE_THREONINE-PROTEIN KINASE NEK2"/>
    <property type="match status" value="1"/>
</dbReference>
<evidence type="ECO:0000256" key="7">
    <source>
        <dbReference type="PROSITE-ProRule" id="PRU10141"/>
    </source>
</evidence>
<dbReference type="Proteomes" id="UP000235916">
    <property type="component" value="Unassembled WGS sequence"/>
</dbReference>
<dbReference type="GO" id="GO:0004713">
    <property type="term" value="F:protein tyrosine kinase activity"/>
    <property type="evidence" value="ECO:0007669"/>
    <property type="project" value="InterPro"/>
</dbReference>
<keyword evidence="11" id="KW-1185">Reference proteome</keyword>
<dbReference type="Gene3D" id="3.30.200.20">
    <property type="entry name" value="Phosphorylase Kinase, domain 1"/>
    <property type="match status" value="1"/>
</dbReference>
<dbReference type="AlphaFoldDB" id="A0A2N8L0J1"/>
<dbReference type="EMBL" id="POSP01000003">
    <property type="protein sequence ID" value="PND39226.1"/>
    <property type="molecule type" value="Genomic_DNA"/>
</dbReference>
<dbReference type="InterPro" id="IPR050660">
    <property type="entry name" value="NEK_Ser/Thr_kinase"/>
</dbReference>
<dbReference type="InterPro" id="IPR008266">
    <property type="entry name" value="Tyr_kinase_AS"/>
</dbReference>
<dbReference type="InterPro" id="IPR017441">
    <property type="entry name" value="Protein_kinase_ATP_BS"/>
</dbReference>
<dbReference type="InterPro" id="IPR011009">
    <property type="entry name" value="Kinase-like_dom_sf"/>
</dbReference>